<feature type="domain" description="Rhodanase C-terminal" evidence="1">
    <location>
        <begin position="5"/>
        <end position="66"/>
    </location>
</feature>
<keyword evidence="2" id="KW-0808">Transferase</keyword>
<dbReference type="AlphaFoldDB" id="A0A2X1SC04"/>
<dbReference type="EMBL" id="UAWQ01000015">
    <property type="protein sequence ID" value="SQC43835.1"/>
    <property type="molecule type" value="Genomic_DNA"/>
</dbReference>
<evidence type="ECO:0000313" key="2">
    <source>
        <dbReference type="EMBL" id="SPX54140.1"/>
    </source>
</evidence>
<evidence type="ECO:0000313" key="3">
    <source>
        <dbReference type="EMBL" id="SQC43835.1"/>
    </source>
</evidence>
<organism evidence="2 4">
    <name type="scientific">Klebsiella pneumoniae</name>
    <dbReference type="NCBI Taxonomy" id="573"/>
    <lineage>
        <taxon>Bacteria</taxon>
        <taxon>Pseudomonadati</taxon>
        <taxon>Pseudomonadota</taxon>
        <taxon>Gammaproteobacteria</taxon>
        <taxon>Enterobacterales</taxon>
        <taxon>Enterobacteriaceae</taxon>
        <taxon>Klebsiella/Raoultella group</taxon>
        <taxon>Klebsiella</taxon>
        <taxon>Klebsiella pneumoniae complex</taxon>
    </lineage>
</organism>
<proteinExistence type="predicted"/>
<gene>
    <name evidence="3" type="ORF">NCTC13465_02322</name>
    <name evidence="2" type="ORF">NCTC9601_01276</name>
</gene>
<evidence type="ECO:0000259" key="1">
    <source>
        <dbReference type="Pfam" id="PF12368"/>
    </source>
</evidence>
<dbReference type="Proteomes" id="UP000251123">
    <property type="component" value="Unassembled WGS sequence"/>
</dbReference>
<reference evidence="4 5" key="1">
    <citation type="submission" date="2018-06" db="EMBL/GenBank/DDBJ databases">
        <authorList>
            <consortium name="Pathogen Informatics"/>
            <person name="Doyle S."/>
        </authorList>
    </citation>
    <scope>NUCLEOTIDE SEQUENCE [LARGE SCALE GENOMIC DNA]</scope>
    <source>
        <strain evidence="3 5">NCTC13465</strain>
        <strain evidence="2 4">NCTC9601</strain>
    </source>
</reference>
<sequence>MRFIGKNFVFDERMGERISNDVIAHCHQCGAPCDTHTNCLNDGCHLLFIQCPSCAEKFAGCCSEACMEEHKLPEEEQRKLRAGRENGNKIFNKSRGRLNTKLGILDPEPSEKP</sequence>
<dbReference type="Pfam" id="PF12368">
    <property type="entry name" value="Rhodanese_C"/>
    <property type="match status" value="1"/>
</dbReference>
<evidence type="ECO:0000313" key="4">
    <source>
        <dbReference type="Proteomes" id="UP000251123"/>
    </source>
</evidence>
<evidence type="ECO:0000313" key="5">
    <source>
        <dbReference type="Proteomes" id="UP000251721"/>
    </source>
</evidence>
<dbReference type="Proteomes" id="UP000251721">
    <property type="component" value="Unassembled WGS sequence"/>
</dbReference>
<protein>
    <submittedName>
        <fullName evidence="2">Putative rhodanese-related sulfurtransferase</fullName>
    </submittedName>
</protein>
<dbReference type="PANTHER" id="PTHR43846:SF1">
    <property type="entry name" value="TRNA URIDINE(34) HYDROXYLASE"/>
    <property type="match status" value="1"/>
</dbReference>
<dbReference type="GO" id="GO:0016740">
    <property type="term" value="F:transferase activity"/>
    <property type="evidence" value="ECO:0007669"/>
    <property type="project" value="UniProtKB-KW"/>
</dbReference>
<dbReference type="PANTHER" id="PTHR43846">
    <property type="entry name" value="UPF0176 PROTEIN YCEA"/>
    <property type="match status" value="1"/>
</dbReference>
<accession>A0A2X1SC04</accession>
<dbReference type="InterPro" id="IPR022111">
    <property type="entry name" value="Rhodanese_C"/>
</dbReference>
<name>A0A2X1SC04_KLEPN</name>
<dbReference type="EMBL" id="UASN01000015">
    <property type="protein sequence ID" value="SPX54140.1"/>
    <property type="molecule type" value="Genomic_DNA"/>
</dbReference>